<accession>A0A6J4TF20</accession>
<evidence type="ECO:0000256" key="4">
    <source>
        <dbReference type="ARBA" id="ARBA00023136"/>
    </source>
</evidence>
<gene>
    <name evidence="7" type="ORF">AVDCRST_MAG13-3409</name>
</gene>
<feature type="domain" description="Major facilitator superfamily (MFS) profile" evidence="6">
    <location>
        <begin position="13"/>
        <end position="171"/>
    </location>
</feature>
<dbReference type="GO" id="GO:0022857">
    <property type="term" value="F:transmembrane transporter activity"/>
    <property type="evidence" value="ECO:0007669"/>
    <property type="project" value="InterPro"/>
</dbReference>
<comment type="subcellular location">
    <subcellularLocation>
        <location evidence="1">Cell membrane</location>
        <topology evidence="1">Multi-pass membrane protein</topology>
    </subcellularLocation>
</comment>
<dbReference type="SUPFAM" id="SSF103473">
    <property type="entry name" value="MFS general substrate transporter"/>
    <property type="match status" value="1"/>
</dbReference>
<evidence type="ECO:0000259" key="6">
    <source>
        <dbReference type="PROSITE" id="PS50850"/>
    </source>
</evidence>
<feature type="transmembrane region" description="Helical" evidence="5">
    <location>
        <begin position="105"/>
        <end position="127"/>
    </location>
</feature>
<dbReference type="InterPro" id="IPR020846">
    <property type="entry name" value="MFS_dom"/>
</dbReference>
<protein>
    <recommendedName>
        <fullName evidence="6">Major facilitator superfamily (MFS) profile domain-containing protein</fullName>
    </recommendedName>
</protein>
<organism evidence="7">
    <name type="scientific">uncultured Solirubrobacteraceae bacterium</name>
    <dbReference type="NCBI Taxonomy" id="1162706"/>
    <lineage>
        <taxon>Bacteria</taxon>
        <taxon>Bacillati</taxon>
        <taxon>Actinomycetota</taxon>
        <taxon>Thermoleophilia</taxon>
        <taxon>Solirubrobacterales</taxon>
        <taxon>Solirubrobacteraceae</taxon>
        <taxon>environmental samples</taxon>
    </lineage>
</organism>
<proteinExistence type="predicted"/>
<feature type="transmembrane region" description="Helical" evidence="5">
    <location>
        <begin position="48"/>
        <end position="68"/>
    </location>
</feature>
<evidence type="ECO:0000313" key="7">
    <source>
        <dbReference type="EMBL" id="CAA9521479.1"/>
    </source>
</evidence>
<evidence type="ECO:0000256" key="2">
    <source>
        <dbReference type="ARBA" id="ARBA00022692"/>
    </source>
</evidence>
<keyword evidence="3 5" id="KW-1133">Transmembrane helix</keyword>
<feature type="transmembrane region" description="Helical" evidence="5">
    <location>
        <begin position="80"/>
        <end position="99"/>
    </location>
</feature>
<dbReference type="InterPro" id="IPR011701">
    <property type="entry name" value="MFS"/>
</dbReference>
<dbReference type="GO" id="GO:0005886">
    <property type="term" value="C:plasma membrane"/>
    <property type="evidence" value="ECO:0007669"/>
    <property type="project" value="UniProtKB-SubCell"/>
</dbReference>
<dbReference type="AlphaFoldDB" id="A0A6J4TF20"/>
<sequence>MAPSLSQRPAMRASVQLWVATLLGFLSVGAVLPVLPRYVKGPIEAGDVSVGIVVGCFAFAAVVARPLAGRLADERGRRQVMLLGMGISAVAGTLYAVPLGVPGLVAARLVLGVGDALLFTAAATWIVDLAPAERRGQAIGLFGLAIWGGLAAGPLFGELLLRLGSYEAVWA</sequence>
<name>A0A6J4TF20_9ACTN</name>
<dbReference type="Gene3D" id="1.20.1250.20">
    <property type="entry name" value="MFS general substrate transporter like domains"/>
    <property type="match status" value="1"/>
</dbReference>
<evidence type="ECO:0000256" key="3">
    <source>
        <dbReference type="ARBA" id="ARBA00022989"/>
    </source>
</evidence>
<keyword evidence="2 5" id="KW-0812">Transmembrane</keyword>
<dbReference type="PROSITE" id="PS50850">
    <property type="entry name" value="MFS"/>
    <property type="match status" value="1"/>
</dbReference>
<feature type="transmembrane region" description="Helical" evidence="5">
    <location>
        <begin position="15"/>
        <end position="36"/>
    </location>
</feature>
<dbReference type="PANTHER" id="PTHR23531">
    <property type="entry name" value="QUINOLENE RESISTANCE PROTEIN NORA"/>
    <property type="match status" value="1"/>
</dbReference>
<evidence type="ECO:0000256" key="5">
    <source>
        <dbReference type="SAM" id="Phobius"/>
    </source>
</evidence>
<dbReference type="PANTHER" id="PTHR23531:SF1">
    <property type="entry name" value="QUINOLENE RESISTANCE PROTEIN NORA"/>
    <property type="match status" value="1"/>
</dbReference>
<dbReference type="InterPro" id="IPR036259">
    <property type="entry name" value="MFS_trans_sf"/>
</dbReference>
<evidence type="ECO:0000256" key="1">
    <source>
        <dbReference type="ARBA" id="ARBA00004651"/>
    </source>
</evidence>
<reference evidence="7" key="1">
    <citation type="submission" date="2020-02" db="EMBL/GenBank/DDBJ databases">
        <authorList>
            <person name="Meier V. D."/>
        </authorList>
    </citation>
    <scope>NUCLEOTIDE SEQUENCE</scope>
    <source>
        <strain evidence="7">AVDCRST_MAG13</strain>
    </source>
</reference>
<feature type="transmembrane region" description="Helical" evidence="5">
    <location>
        <begin position="139"/>
        <end position="157"/>
    </location>
</feature>
<feature type="non-terminal residue" evidence="7">
    <location>
        <position position="171"/>
    </location>
</feature>
<dbReference type="EMBL" id="CADCVO010000537">
    <property type="protein sequence ID" value="CAA9521479.1"/>
    <property type="molecule type" value="Genomic_DNA"/>
</dbReference>
<dbReference type="PRINTS" id="PR01035">
    <property type="entry name" value="TCRTETA"/>
</dbReference>
<keyword evidence="4 5" id="KW-0472">Membrane</keyword>
<dbReference type="InterPro" id="IPR052714">
    <property type="entry name" value="MFS_Exporter"/>
</dbReference>
<dbReference type="InterPro" id="IPR001958">
    <property type="entry name" value="Tet-R_TetA/multi-R_MdtG-like"/>
</dbReference>
<dbReference type="Pfam" id="PF07690">
    <property type="entry name" value="MFS_1"/>
    <property type="match status" value="1"/>
</dbReference>